<dbReference type="STRING" id="1302250.GCA_001313225_00053"/>
<dbReference type="EMBL" id="BCMG01000001">
    <property type="protein sequence ID" value="GAT17779.1"/>
    <property type="molecule type" value="Genomic_DNA"/>
</dbReference>
<accession>A0A1Z5H4E0</accession>
<organism evidence="1 2">
    <name type="scientific">Secundilactobacillus silagei JCM 19001</name>
    <dbReference type="NCBI Taxonomy" id="1302250"/>
    <lineage>
        <taxon>Bacteria</taxon>
        <taxon>Bacillati</taxon>
        <taxon>Bacillota</taxon>
        <taxon>Bacilli</taxon>
        <taxon>Lactobacillales</taxon>
        <taxon>Lactobacillaceae</taxon>
        <taxon>Secundilactobacillus</taxon>
    </lineage>
</organism>
<dbReference type="AlphaFoldDB" id="A0A1Z5H4E0"/>
<dbReference type="Proteomes" id="UP000198402">
    <property type="component" value="Unassembled WGS sequence"/>
</dbReference>
<protein>
    <submittedName>
        <fullName evidence="1">Uncharacterized protein</fullName>
    </submittedName>
</protein>
<proteinExistence type="predicted"/>
<keyword evidence="2" id="KW-1185">Reference proteome</keyword>
<sequence>MDNVFDILKMITINHHGVDGAQLVVTDLEGKPNSLLTDLLRDTVGNMRLFIDMQKVDSPDDVLAELGDTTPLPDDVLDEYSKILKEPVVGLNFAPQKDTIELLIR</sequence>
<dbReference type="OrthoDB" id="2304331at2"/>
<evidence type="ECO:0000313" key="2">
    <source>
        <dbReference type="Proteomes" id="UP000198402"/>
    </source>
</evidence>
<dbReference type="RefSeq" id="WP_054653585.1">
    <property type="nucleotide sequence ID" value="NZ_BBFL01000001.1"/>
</dbReference>
<evidence type="ECO:0000313" key="1">
    <source>
        <dbReference type="EMBL" id="GAT17779.1"/>
    </source>
</evidence>
<reference evidence="1 2" key="1">
    <citation type="submission" date="2015-11" db="EMBL/GenBank/DDBJ databases">
        <title>Draft genome sequences of new species of the genus Lactobacillus isolated from orchardgrass silage.</title>
        <authorList>
            <person name="Tohno M."/>
            <person name="Tanizawa Y."/>
            <person name="Arita M."/>
        </authorList>
    </citation>
    <scope>NUCLEOTIDE SEQUENCE [LARGE SCALE GENOMIC DNA]</scope>
    <source>
        <strain evidence="1 2">IWT126</strain>
    </source>
</reference>
<gene>
    <name evidence="1" type="ORF">IWT126_00035</name>
</gene>
<name>A0A1Z5H4E0_9LACO</name>
<comment type="caution">
    <text evidence="1">The sequence shown here is derived from an EMBL/GenBank/DDBJ whole genome shotgun (WGS) entry which is preliminary data.</text>
</comment>